<gene>
    <name evidence="1" type="ORF">TU35_009415</name>
</gene>
<name>A0ACC6V338_9CREN</name>
<protein>
    <submittedName>
        <fullName evidence="1">4Fe-4S dicluster domain-containing protein</fullName>
    </submittedName>
</protein>
<accession>A0ACC6V338</accession>
<dbReference type="Proteomes" id="UP000033636">
    <property type="component" value="Unassembled WGS sequence"/>
</dbReference>
<proteinExistence type="predicted"/>
<comment type="caution">
    <text evidence="1">The sequence shown here is derived from an EMBL/GenBank/DDBJ whole genome shotgun (WGS) entry which is preliminary data.</text>
</comment>
<reference evidence="1" key="1">
    <citation type="submission" date="2024-07" db="EMBL/GenBank/DDBJ databases">
        <title>Metagenome and Metagenome-Assembled Genomes of Archaea from a hot spring from the geothermal field of Los Azufres, Mexico.</title>
        <authorList>
            <person name="Marin-Paredes R."/>
            <person name="Martinez-Romero E."/>
            <person name="Servin-Garciduenas L.E."/>
        </authorList>
    </citation>
    <scope>NUCLEOTIDE SEQUENCE</scope>
</reference>
<sequence>MRPEEARAEAGRCARCGFCEAVCPTYNAVRARHYGPRGRLAMALMALDGMAHDRYVVESLATCLRCRACELVCPASIRIVDVIAAARSAIYEGA</sequence>
<dbReference type="EMBL" id="JZWT02000034">
    <property type="protein sequence ID" value="MFB6491430.1"/>
    <property type="molecule type" value="Genomic_DNA"/>
</dbReference>
<evidence type="ECO:0000313" key="1">
    <source>
        <dbReference type="EMBL" id="MFB6491430.1"/>
    </source>
</evidence>
<evidence type="ECO:0000313" key="2">
    <source>
        <dbReference type="Proteomes" id="UP000033636"/>
    </source>
</evidence>
<organism evidence="1 2">
    <name type="scientific">Thermoproteus sp. AZ2</name>
    <dbReference type="NCBI Taxonomy" id="1609232"/>
    <lineage>
        <taxon>Archaea</taxon>
        <taxon>Thermoproteota</taxon>
        <taxon>Thermoprotei</taxon>
        <taxon>Thermoproteales</taxon>
        <taxon>Thermoproteaceae</taxon>
        <taxon>Thermoproteus</taxon>
    </lineage>
</organism>